<dbReference type="OrthoDB" id="9777935at2"/>
<keyword evidence="18" id="KW-1185">Reference proteome</keyword>
<dbReference type="EC" id="3.1.26.4" evidence="6 14"/>
<feature type="binding site" evidence="14 15">
    <location>
        <position position="80"/>
    </location>
    <ligand>
        <name>a divalent metal cation</name>
        <dbReference type="ChEBI" id="CHEBI:60240"/>
    </ligand>
</feature>
<dbReference type="Gene3D" id="3.30.310.10">
    <property type="entry name" value="TATA-Binding Protein"/>
    <property type="match status" value="1"/>
</dbReference>
<evidence type="ECO:0000256" key="4">
    <source>
        <dbReference type="ARBA" id="ARBA00004496"/>
    </source>
</evidence>
<keyword evidence="11 14" id="KW-0255">Endonuclease</keyword>
<dbReference type="Pfam" id="PF11858">
    <property type="entry name" value="DUF3378"/>
    <property type="match status" value="1"/>
</dbReference>
<dbReference type="FunFam" id="3.30.420.10:FF:000047">
    <property type="entry name" value="Ribonuclease HIII"/>
    <property type="match status" value="1"/>
</dbReference>
<evidence type="ECO:0000256" key="1">
    <source>
        <dbReference type="ARBA" id="ARBA00000077"/>
    </source>
</evidence>
<dbReference type="STRING" id="61635.BN85309030"/>
<evidence type="ECO:0000256" key="8">
    <source>
        <dbReference type="ARBA" id="ARBA00022490"/>
    </source>
</evidence>
<keyword evidence="13 14" id="KW-0460">Magnesium</keyword>
<accession>U4KT20</accession>
<dbReference type="Proteomes" id="UP000032737">
    <property type="component" value="Chromosome"/>
</dbReference>
<comment type="cofactor">
    <cofactor evidence="14 15">
        <name>Mn(2+)</name>
        <dbReference type="ChEBI" id="CHEBI:29035"/>
    </cofactor>
    <cofactor evidence="14 15">
        <name>Mg(2+)</name>
        <dbReference type="ChEBI" id="CHEBI:18420"/>
    </cofactor>
    <text evidence="14 15">Manganese or magnesium. Binds 1 divalent metal ion per monomer in the absence of substrate. May bind a second metal ion after substrate binding.</text>
</comment>
<evidence type="ECO:0000256" key="13">
    <source>
        <dbReference type="ARBA" id="ARBA00022842"/>
    </source>
</evidence>
<dbReference type="InterPro" id="IPR012337">
    <property type="entry name" value="RNaseH-like_sf"/>
</dbReference>
<dbReference type="Pfam" id="PF01351">
    <property type="entry name" value="RNase_HII"/>
    <property type="match status" value="1"/>
</dbReference>
<dbReference type="GO" id="GO:0004523">
    <property type="term" value="F:RNA-DNA hybrid ribonuclease activity"/>
    <property type="evidence" value="ECO:0007669"/>
    <property type="project" value="UniProtKB-UniRule"/>
</dbReference>
<dbReference type="InterPro" id="IPR004641">
    <property type="entry name" value="RNase_HIII"/>
</dbReference>
<dbReference type="PANTHER" id="PTHR10954">
    <property type="entry name" value="RIBONUCLEASE H2 SUBUNIT A"/>
    <property type="match status" value="1"/>
</dbReference>
<feature type="binding site" evidence="14 15">
    <location>
        <position position="79"/>
    </location>
    <ligand>
        <name>a divalent metal cation</name>
        <dbReference type="ChEBI" id="CHEBI:60240"/>
    </ligand>
</feature>
<evidence type="ECO:0000256" key="2">
    <source>
        <dbReference type="ARBA" id="ARBA00001946"/>
    </source>
</evidence>
<keyword evidence="12 14" id="KW-0378">Hydrolase</keyword>
<keyword evidence="10 14" id="KW-0479">Metal-binding</keyword>
<dbReference type="InterPro" id="IPR012295">
    <property type="entry name" value="TBP_dom_sf"/>
</dbReference>
<dbReference type="HOGENOM" id="CLU_059546_1_0_14"/>
<dbReference type="InterPro" id="IPR036397">
    <property type="entry name" value="RNaseH_sf"/>
</dbReference>
<evidence type="ECO:0000313" key="17">
    <source>
        <dbReference type="EMBL" id="CCV65924.1"/>
    </source>
</evidence>
<evidence type="ECO:0000256" key="11">
    <source>
        <dbReference type="ARBA" id="ARBA00022759"/>
    </source>
</evidence>
<organism evidence="17 18">
    <name type="scientific">Acholeplasma brassicae</name>
    <dbReference type="NCBI Taxonomy" id="61635"/>
    <lineage>
        <taxon>Bacteria</taxon>
        <taxon>Bacillati</taxon>
        <taxon>Mycoplasmatota</taxon>
        <taxon>Mollicutes</taxon>
        <taxon>Acholeplasmatales</taxon>
        <taxon>Acholeplasmataceae</taxon>
        <taxon>Acholeplasma</taxon>
    </lineage>
</organism>
<evidence type="ECO:0000259" key="16">
    <source>
        <dbReference type="PROSITE" id="PS51975"/>
    </source>
</evidence>
<dbReference type="AlphaFoldDB" id="U4KT20"/>
<dbReference type="InterPro" id="IPR024568">
    <property type="entry name" value="RNase_HIII_N"/>
</dbReference>
<evidence type="ECO:0000256" key="14">
    <source>
        <dbReference type="HAMAP-Rule" id="MF_00053"/>
    </source>
</evidence>
<dbReference type="HAMAP" id="MF_00053">
    <property type="entry name" value="RNase_HIII"/>
    <property type="match status" value="1"/>
</dbReference>
<dbReference type="InterPro" id="IPR001352">
    <property type="entry name" value="RNase_HII/HIII"/>
</dbReference>
<keyword evidence="9 14" id="KW-0540">Nuclease</keyword>
<dbReference type="GO" id="GO:0003723">
    <property type="term" value="F:RNA binding"/>
    <property type="evidence" value="ECO:0007669"/>
    <property type="project" value="UniProtKB-UniRule"/>
</dbReference>
<dbReference type="KEGG" id="abra:BN85309030"/>
<reference evidence="17 18" key="1">
    <citation type="journal article" date="2013" name="J. Mol. Microbiol. Biotechnol.">
        <title>Analysis of the Complete Genomes of Acholeplasma brassicae , A. palmae and A. laidlawii and Their Comparison to the Obligate Parasites from ' Candidatus Phytoplasma'.</title>
        <authorList>
            <person name="Kube M."/>
            <person name="Siewert C."/>
            <person name="Migdoll A.M."/>
            <person name="Duduk B."/>
            <person name="Holz S."/>
            <person name="Rabus R."/>
            <person name="Seemuller E."/>
            <person name="Mitrovic J."/>
            <person name="Muller I."/>
            <person name="Buttner C."/>
            <person name="Reinhardt R."/>
        </authorList>
    </citation>
    <scope>NUCLEOTIDE SEQUENCE [LARGE SCALE GENOMIC DNA]</scope>
    <source>
        <strain evidence="18">0502</strain>
    </source>
</reference>
<keyword evidence="8 14" id="KW-0963">Cytoplasm</keyword>
<dbReference type="PANTHER" id="PTHR10954:SF23">
    <property type="entry name" value="RIBONUCLEASE"/>
    <property type="match status" value="1"/>
</dbReference>
<dbReference type="GO" id="GO:0005737">
    <property type="term" value="C:cytoplasm"/>
    <property type="evidence" value="ECO:0007669"/>
    <property type="project" value="UniProtKB-SubCell"/>
</dbReference>
<comment type="catalytic activity">
    <reaction evidence="1 14 15">
        <text>Endonucleolytic cleavage to 5'-phosphomonoester.</text>
        <dbReference type="EC" id="3.1.26.4"/>
    </reaction>
</comment>
<dbReference type="GO" id="GO:0000287">
    <property type="term" value="F:magnesium ion binding"/>
    <property type="evidence" value="ECO:0007669"/>
    <property type="project" value="UniProtKB-UniRule"/>
</dbReference>
<dbReference type="SUPFAM" id="SSF53098">
    <property type="entry name" value="Ribonuclease H-like"/>
    <property type="match status" value="1"/>
</dbReference>
<sequence>MPNYSLSVSQEQLSALLNEYKTYEKENSNQYILFQASKEGVLIQGYKSGKVVLQGDYQNELEYIKSVLGIESYQAVGSDEVGTGDLFGPIVVCSCFTSLDDIKYLESLGVRDSKNMTDNQIIKLGPILAKKLIHSILILTPEKYNEMIRKGFNMNKIKAYLHNQSILKTVEKLEGDVPVIVDQFCDPSVYFNYLKGEKSVFKKIEFYTKAESVHISVAAASIIARYAFLAKMQQYSKFIGVKLLKGAGAEVDRQLIEIYRSRGYKSLRPITKLNFKNLTKNNVLPPSRLS</sequence>
<evidence type="ECO:0000256" key="7">
    <source>
        <dbReference type="ARBA" id="ARBA00021407"/>
    </source>
</evidence>
<proteinExistence type="inferred from homology"/>
<dbReference type="GO" id="GO:0043137">
    <property type="term" value="P:DNA replication, removal of RNA primer"/>
    <property type="evidence" value="ECO:0007669"/>
    <property type="project" value="TreeGrafter"/>
</dbReference>
<dbReference type="PIRSF" id="PIRSF037748">
    <property type="entry name" value="RnhC"/>
    <property type="match status" value="1"/>
</dbReference>
<evidence type="ECO:0000313" key="18">
    <source>
        <dbReference type="Proteomes" id="UP000032737"/>
    </source>
</evidence>
<name>U4KT20_9MOLU</name>
<comment type="similarity">
    <text evidence="5 14">Belongs to the RNase HII family. RnhC subfamily.</text>
</comment>
<dbReference type="Gene3D" id="3.30.420.10">
    <property type="entry name" value="Ribonuclease H-like superfamily/Ribonuclease H"/>
    <property type="match status" value="1"/>
</dbReference>
<dbReference type="PROSITE" id="PS51975">
    <property type="entry name" value="RNASE_H_2"/>
    <property type="match status" value="1"/>
</dbReference>
<comment type="subcellular location">
    <subcellularLocation>
        <location evidence="4 14">Cytoplasm</location>
    </subcellularLocation>
</comment>
<evidence type="ECO:0000256" key="3">
    <source>
        <dbReference type="ARBA" id="ARBA00004065"/>
    </source>
</evidence>
<gene>
    <name evidence="14 17" type="primary">rnhC</name>
    <name evidence="17" type="ORF">BN85309030</name>
</gene>
<protein>
    <recommendedName>
        <fullName evidence="7 14">Ribonuclease HIII</fullName>
        <shortName evidence="14">RNase HIII</shortName>
        <ecNumber evidence="6 14">3.1.26.4</ecNumber>
    </recommendedName>
</protein>
<evidence type="ECO:0000256" key="10">
    <source>
        <dbReference type="ARBA" id="ARBA00022723"/>
    </source>
</evidence>
<evidence type="ECO:0000256" key="15">
    <source>
        <dbReference type="PROSITE-ProRule" id="PRU01319"/>
    </source>
</evidence>
<comment type="function">
    <text evidence="3 14">Endonuclease that specifically degrades the RNA of RNA-DNA hybrids.</text>
</comment>
<dbReference type="GO" id="GO:0032299">
    <property type="term" value="C:ribonuclease H2 complex"/>
    <property type="evidence" value="ECO:0007669"/>
    <property type="project" value="TreeGrafter"/>
</dbReference>
<dbReference type="EMBL" id="FO681348">
    <property type="protein sequence ID" value="CCV65924.1"/>
    <property type="molecule type" value="Genomic_DNA"/>
</dbReference>
<evidence type="ECO:0000256" key="9">
    <source>
        <dbReference type="ARBA" id="ARBA00022722"/>
    </source>
</evidence>
<feature type="domain" description="RNase H type-2" evidence="16">
    <location>
        <begin position="73"/>
        <end position="287"/>
    </location>
</feature>
<comment type="cofactor">
    <cofactor evidence="2">
        <name>Mg(2+)</name>
        <dbReference type="ChEBI" id="CHEBI:18420"/>
    </cofactor>
</comment>
<dbReference type="InterPro" id="IPR024567">
    <property type="entry name" value="RNase_HII/HIII_dom"/>
</dbReference>
<dbReference type="NCBIfam" id="TIGR00716">
    <property type="entry name" value="rnhC"/>
    <property type="match status" value="1"/>
</dbReference>
<dbReference type="RefSeq" id="WP_030004786.1">
    <property type="nucleotide sequence ID" value="NC_022549.1"/>
</dbReference>
<evidence type="ECO:0000256" key="12">
    <source>
        <dbReference type="ARBA" id="ARBA00022801"/>
    </source>
</evidence>
<feature type="binding site" evidence="14 15">
    <location>
        <position position="182"/>
    </location>
    <ligand>
        <name>a divalent metal cation</name>
        <dbReference type="ChEBI" id="CHEBI:60240"/>
    </ligand>
</feature>
<dbReference type="CDD" id="cd06590">
    <property type="entry name" value="RNase_HII_bacteria_HIII_like"/>
    <property type="match status" value="1"/>
</dbReference>
<evidence type="ECO:0000256" key="5">
    <source>
        <dbReference type="ARBA" id="ARBA00008378"/>
    </source>
</evidence>
<dbReference type="GO" id="GO:0006298">
    <property type="term" value="P:mismatch repair"/>
    <property type="evidence" value="ECO:0007669"/>
    <property type="project" value="TreeGrafter"/>
</dbReference>
<evidence type="ECO:0000256" key="6">
    <source>
        <dbReference type="ARBA" id="ARBA00012180"/>
    </source>
</evidence>